<feature type="transmembrane region" description="Helical" evidence="8">
    <location>
        <begin position="73"/>
        <end position="92"/>
    </location>
</feature>
<evidence type="ECO:0000256" key="3">
    <source>
        <dbReference type="ARBA" id="ARBA00022448"/>
    </source>
</evidence>
<comment type="subcellular location">
    <subcellularLocation>
        <location evidence="1 8">Cell membrane</location>
        <topology evidence="1 8">Multi-pass membrane protein</topology>
    </subcellularLocation>
</comment>
<evidence type="ECO:0000256" key="5">
    <source>
        <dbReference type="ARBA" id="ARBA00022692"/>
    </source>
</evidence>
<evidence type="ECO:0000256" key="1">
    <source>
        <dbReference type="ARBA" id="ARBA00004651"/>
    </source>
</evidence>
<keyword evidence="5 8" id="KW-0812">Transmembrane</keyword>
<sequence length="255" mass="26086">MEPLIVVIVAGFIAGAMNALAGGGSFVSLPALIAAGVPPVQANASSTVALFPGGVVSAWAYRDGLGPVGSVPMRAMLVTTLIGGMIGAALLLSTSSSTFSFLLPWLLLCASLALAFGRRLGEVLRKRWRIGAPAVLAIQLLLGVYGGYFGGAVGIMMMAVWGLLDTRDLKSLNAPRTLLVSAANSVAAVTFAVAHAVRWPETIAMLVAAIAGGYGGAQLGRRASPALIRTGTLLVSAGITVAFFVRTYGPMLSHH</sequence>
<keyword evidence="3" id="KW-0813">Transport</keyword>
<keyword evidence="7 8" id="KW-0472">Membrane</keyword>
<dbReference type="EMBL" id="JFHE01000002">
    <property type="protein sequence ID" value="KDR36869.1"/>
    <property type="molecule type" value="Genomic_DNA"/>
</dbReference>
<comment type="similarity">
    <text evidence="2 8">Belongs to the 4-toluene sulfonate uptake permease (TSUP) (TC 2.A.102) family.</text>
</comment>
<reference evidence="9 10" key="1">
    <citation type="submission" date="2014-03" db="EMBL/GenBank/DDBJ databases">
        <title>Draft Genome Sequences of Four Burkholderia Strains.</title>
        <authorList>
            <person name="Liu X.Y."/>
            <person name="Li C.X."/>
            <person name="Xu J.H."/>
        </authorList>
    </citation>
    <scope>NUCLEOTIDE SEQUENCE [LARGE SCALE GENOMIC DNA]</scope>
    <source>
        <strain evidence="9 10">R27</strain>
    </source>
</reference>
<feature type="transmembrane region" description="Helical" evidence="8">
    <location>
        <begin position="176"/>
        <end position="196"/>
    </location>
</feature>
<proteinExistence type="inferred from homology"/>
<evidence type="ECO:0000313" key="10">
    <source>
        <dbReference type="Proteomes" id="UP000027439"/>
    </source>
</evidence>
<dbReference type="AlphaFoldDB" id="A0A069PAJ2"/>
<feature type="transmembrane region" description="Helical" evidence="8">
    <location>
        <begin position="203"/>
        <end position="220"/>
    </location>
</feature>
<feature type="transmembrane region" description="Helical" evidence="8">
    <location>
        <begin position="98"/>
        <end position="117"/>
    </location>
</feature>
<feature type="transmembrane region" description="Helical" evidence="8">
    <location>
        <begin position="138"/>
        <end position="164"/>
    </location>
</feature>
<dbReference type="Proteomes" id="UP000027439">
    <property type="component" value="Unassembled WGS sequence"/>
</dbReference>
<dbReference type="STRING" id="1071679.BG57_10885"/>
<dbReference type="OrthoDB" id="9807082at2"/>
<dbReference type="InterPro" id="IPR052017">
    <property type="entry name" value="TSUP"/>
</dbReference>
<accession>A0A069PAJ2</accession>
<evidence type="ECO:0000256" key="2">
    <source>
        <dbReference type="ARBA" id="ARBA00009142"/>
    </source>
</evidence>
<dbReference type="RefSeq" id="WP_035960169.1">
    <property type="nucleotide sequence ID" value="NZ_BMEG01000005.1"/>
</dbReference>
<dbReference type="PANTHER" id="PTHR30269">
    <property type="entry name" value="TRANSMEMBRANE PROTEIN YFCA"/>
    <property type="match status" value="1"/>
</dbReference>
<protein>
    <recommendedName>
        <fullName evidence="8">Probable membrane transporter protein</fullName>
    </recommendedName>
</protein>
<keyword evidence="6 8" id="KW-1133">Transmembrane helix</keyword>
<evidence type="ECO:0000256" key="8">
    <source>
        <dbReference type="RuleBase" id="RU363041"/>
    </source>
</evidence>
<dbReference type="eggNOG" id="COG0730">
    <property type="taxonomic scope" value="Bacteria"/>
</dbReference>
<organism evidence="9 10">
    <name type="scientific">Caballeronia grimmiae</name>
    <dbReference type="NCBI Taxonomy" id="1071679"/>
    <lineage>
        <taxon>Bacteria</taxon>
        <taxon>Pseudomonadati</taxon>
        <taxon>Pseudomonadota</taxon>
        <taxon>Betaproteobacteria</taxon>
        <taxon>Burkholderiales</taxon>
        <taxon>Burkholderiaceae</taxon>
        <taxon>Caballeronia</taxon>
    </lineage>
</organism>
<evidence type="ECO:0000256" key="7">
    <source>
        <dbReference type="ARBA" id="ARBA00023136"/>
    </source>
</evidence>
<dbReference type="GO" id="GO:0005886">
    <property type="term" value="C:plasma membrane"/>
    <property type="evidence" value="ECO:0007669"/>
    <property type="project" value="UniProtKB-SubCell"/>
</dbReference>
<gene>
    <name evidence="9" type="ORF">BG57_10885</name>
</gene>
<dbReference type="PANTHER" id="PTHR30269:SF0">
    <property type="entry name" value="MEMBRANE TRANSPORTER PROTEIN YFCA-RELATED"/>
    <property type="match status" value="1"/>
</dbReference>
<name>A0A069PAJ2_9BURK</name>
<dbReference type="InterPro" id="IPR002781">
    <property type="entry name" value="TM_pro_TauE-like"/>
</dbReference>
<feature type="transmembrane region" description="Helical" evidence="8">
    <location>
        <begin position="226"/>
        <end position="245"/>
    </location>
</feature>
<evidence type="ECO:0000313" key="9">
    <source>
        <dbReference type="EMBL" id="KDR36869.1"/>
    </source>
</evidence>
<dbReference type="Pfam" id="PF01925">
    <property type="entry name" value="TauE"/>
    <property type="match status" value="1"/>
</dbReference>
<evidence type="ECO:0000256" key="6">
    <source>
        <dbReference type="ARBA" id="ARBA00022989"/>
    </source>
</evidence>
<comment type="caution">
    <text evidence="9">The sequence shown here is derived from an EMBL/GenBank/DDBJ whole genome shotgun (WGS) entry which is preliminary data.</text>
</comment>
<keyword evidence="4 8" id="KW-1003">Cell membrane</keyword>
<evidence type="ECO:0000256" key="4">
    <source>
        <dbReference type="ARBA" id="ARBA00022475"/>
    </source>
</evidence>